<reference evidence="1 2" key="1">
    <citation type="submission" date="2021-06" db="EMBL/GenBank/DDBJ databases">
        <authorList>
            <person name="Pan X."/>
        </authorList>
    </citation>
    <scope>NUCLEOTIDE SEQUENCE [LARGE SCALE GENOMIC DNA]</scope>
    <source>
        <strain evidence="1 2">4503</strain>
    </source>
</reference>
<sequence>MSDDHKEELRSLLSHLGAGIRDTHYRPAYDAAANICSGIFDTIPVDLHDVVREAVMAGYAAALSDLGDGKLDDQVRERSEIIE</sequence>
<dbReference type="RefSeq" id="WP_216343629.1">
    <property type="nucleotide sequence ID" value="NZ_JAHLEM010000237.1"/>
</dbReference>
<keyword evidence="2" id="KW-1185">Reference proteome</keyword>
<evidence type="ECO:0000313" key="1">
    <source>
        <dbReference type="EMBL" id="MBU3866603.1"/>
    </source>
</evidence>
<proteinExistence type="predicted"/>
<organism evidence="1 2">
    <name type="scientific">Streptomyces niphimycinicus</name>
    <dbReference type="NCBI Taxonomy" id="2842201"/>
    <lineage>
        <taxon>Bacteria</taxon>
        <taxon>Bacillati</taxon>
        <taxon>Actinomycetota</taxon>
        <taxon>Actinomycetes</taxon>
        <taxon>Kitasatosporales</taxon>
        <taxon>Streptomycetaceae</taxon>
        <taxon>Streptomyces</taxon>
    </lineage>
</organism>
<protein>
    <submittedName>
        <fullName evidence="1">Uncharacterized protein</fullName>
    </submittedName>
</protein>
<dbReference type="EMBL" id="JAHLEM010000237">
    <property type="protein sequence ID" value="MBU3866603.1"/>
    <property type="molecule type" value="Genomic_DNA"/>
</dbReference>
<comment type="caution">
    <text evidence="1">The sequence shown here is derived from an EMBL/GenBank/DDBJ whole genome shotgun (WGS) entry which is preliminary data.</text>
</comment>
<gene>
    <name evidence="1" type="ORF">KN815_21795</name>
</gene>
<dbReference type="Proteomes" id="UP000720508">
    <property type="component" value="Unassembled WGS sequence"/>
</dbReference>
<accession>A0ABS6CI60</accession>
<evidence type="ECO:0000313" key="2">
    <source>
        <dbReference type="Proteomes" id="UP000720508"/>
    </source>
</evidence>
<name>A0ABS6CI60_9ACTN</name>